<evidence type="ECO:0000256" key="2">
    <source>
        <dbReference type="RuleBase" id="RU004168"/>
    </source>
</evidence>
<dbReference type="Gene3D" id="3.30.70.100">
    <property type="match status" value="1"/>
</dbReference>
<comment type="caution">
    <text evidence="4">The sequence shown here is derived from an EMBL/GenBank/DDBJ whole genome shotgun (WGS) entry which is preliminary data.</text>
</comment>
<accession>A0A9E4ZQD2</accession>
<dbReference type="GO" id="GO:0003998">
    <property type="term" value="F:acylphosphatase activity"/>
    <property type="evidence" value="ECO:0007669"/>
    <property type="project" value="UniProtKB-EC"/>
</dbReference>
<dbReference type="RefSeq" id="WP_261598548.1">
    <property type="nucleotide sequence ID" value="NZ_VHLL01000015.1"/>
</dbReference>
<dbReference type="PROSITE" id="PS51160">
    <property type="entry name" value="ACYLPHOSPHATASE_3"/>
    <property type="match status" value="1"/>
</dbReference>
<comment type="similarity">
    <text evidence="2">Belongs to the acylphosphatase family.</text>
</comment>
<dbReference type="PANTHER" id="PTHR47268:SF4">
    <property type="entry name" value="ACYLPHOSPHATASE"/>
    <property type="match status" value="1"/>
</dbReference>
<gene>
    <name evidence="4" type="ORF">FKB36_13120</name>
</gene>
<sequence length="235" mass="26654">MKRFVATARGRVQRVSYREHVYNETFERNISGYVMNLKNGDVEIVAEGSEEELRDFINAINIIHRPIAVKSFTVRWEEATGEYADFEIVRGEIQEEIFERMDYAGNVLHSMDMKLDQGLQISKETLQVGKETLQVGKETLQVGKETLQVGKETLQVGKETLQVGKETLQVGKETLQVGKETLQVGKETLQIGKETKEEIVGLRSDTKKHLDDEFAEIRKELVSIKDALARAGIQV</sequence>
<feature type="domain" description="Acylphosphatase-like" evidence="3">
    <location>
        <begin position="3"/>
        <end position="90"/>
    </location>
</feature>
<reference evidence="4" key="1">
    <citation type="submission" date="2019-06" db="EMBL/GenBank/DDBJ databases">
        <title>Methanoculleus strain from Tamsui River, Taipei, Taiwan.</title>
        <authorList>
            <person name="You Y.-T."/>
            <person name="Chen S.-C."/>
            <person name="Lai S.-J."/>
            <person name="Lee Y.-C."/>
            <person name="Lai M.-C."/>
        </authorList>
    </citation>
    <scope>NUCLEOTIDE SEQUENCE</scope>
    <source>
        <strain evidence="4">Afa-1</strain>
    </source>
</reference>
<dbReference type="EMBL" id="VHLL01000015">
    <property type="protein sequence ID" value="MCT8338401.1"/>
    <property type="molecule type" value="Genomic_DNA"/>
</dbReference>
<dbReference type="Pfam" id="PF00708">
    <property type="entry name" value="Acylphosphatase"/>
    <property type="match status" value="1"/>
</dbReference>
<comment type="catalytic activity">
    <reaction evidence="1">
        <text>an acyl phosphate + H2O = a carboxylate + phosphate + H(+)</text>
        <dbReference type="Rhea" id="RHEA:14965"/>
        <dbReference type="ChEBI" id="CHEBI:15377"/>
        <dbReference type="ChEBI" id="CHEBI:15378"/>
        <dbReference type="ChEBI" id="CHEBI:29067"/>
        <dbReference type="ChEBI" id="CHEBI:43474"/>
        <dbReference type="ChEBI" id="CHEBI:59918"/>
        <dbReference type="EC" id="3.6.1.7"/>
    </reaction>
</comment>
<organism evidence="4 5">
    <name type="scientific">Methanoculleus formosensis</name>
    <dbReference type="NCBI Taxonomy" id="2590886"/>
    <lineage>
        <taxon>Archaea</taxon>
        <taxon>Methanobacteriati</taxon>
        <taxon>Methanobacteriota</taxon>
        <taxon>Stenosarchaea group</taxon>
        <taxon>Methanomicrobia</taxon>
        <taxon>Methanomicrobiales</taxon>
        <taxon>Methanomicrobiaceae</taxon>
        <taxon>Methanoculleus</taxon>
    </lineage>
</organism>
<dbReference type="PANTHER" id="PTHR47268">
    <property type="entry name" value="ACYLPHOSPHATASE"/>
    <property type="match status" value="1"/>
</dbReference>
<protein>
    <recommendedName>
        <fullName evidence="1">acylphosphatase</fullName>
        <ecNumber evidence="1">3.6.1.7</ecNumber>
    </recommendedName>
</protein>
<dbReference type="Proteomes" id="UP001065682">
    <property type="component" value="Unassembled WGS sequence"/>
</dbReference>
<feature type="active site" evidence="1">
    <location>
        <position position="36"/>
    </location>
</feature>
<dbReference type="PROSITE" id="PS00151">
    <property type="entry name" value="ACYLPHOSPHATASE_2"/>
    <property type="match status" value="1"/>
</dbReference>
<proteinExistence type="inferred from homology"/>
<keyword evidence="5" id="KW-1185">Reference proteome</keyword>
<dbReference type="InterPro" id="IPR036046">
    <property type="entry name" value="Acylphosphatase-like_dom_sf"/>
</dbReference>
<feature type="active site" evidence="1">
    <location>
        <position position="18"/>
    </location>
</feature>
<dbReference type="InterPro" id="IPR017968">
    <property type="entry name" value="Acylphosphatase_CS"/>
</dbReference>
<evidence type="ECO:0000313" key="4">
    <source>
        <dbReference type="EMBL" id="MCT8338401.1"/>
    </source>
</evidence>
<evidence type="ECO:0000313" key="5">
    <source>
        <dbReference type="Proteomes" id="UP001065682"/>
    </source>
</evidence>
<dbReference type="InterPro" id="IPR001792">
    <property type="entry name" value="Acylphosphatase-like_dom"/>
</dbReference>
<dbReference type="InterPro" id="IPR020456">
    <property type="entry name" value="Acylphosphatase"/>
</dbReference>
<dbReference type="EC" id="3.6.1.7" evidence="1"/>
<evidence type="ECO:0000259" key="3">
    <source>
        <dbReference type="PROSITE" id="PS51160"/>
    </source>
</evidence>
<name>A0A9E4ZQD2_9EURY</name>
<evidence type="ECO:0000256" key="1">
    <source>
        <dbReference type="PROSITE-ProRule" id="PRU00520"/>
    </source>
</evidence>
<dbReference type="SUPFAM" id="SSF54975">
    <property type="entry name" value="Acylphosphatase/BLUF domain-like"/>
    <property type="match status" value="1"/>
</dbReference>
<keyword evidence="1" id="KW-0378">Hydrolase</keyword>
<dbReference type="AlphaFoldDB" id="A0A9E4ZQD2"/>